<keyword evidence="1" id="KW-1133">Transmembrane helix</keyword>
<keyword evidence="1" id="KW-0472">Membrane</keyword>
<evidence type="ECO:0000256" key="1">
    <source>
        <dbReference type="SAM" id="Phobius"/>
    </source>
</evidence>
<organism evidence="2">
    <name type="scientific">uncultured bacterium</name>
    <name type="common">gcode 4</name>
    <dbReference type="NCBI Taxonomy" id="1234023"/>
    <lineage>
        <taxon>Bacteria</taxon>
        <taxon>environmental samples</taxon>
    </lineage>
</organism>
<comment type="caution">
    <text evidence="2">The sequence shown here is derived from an EMBL/GenBank/DDBJ whole genome shotgun (WGS) entry which is preliminary data.</text>
</comment>
<dbReference type="EMBL" id="AMFJ01000320">
    <property type="protein sequence ID" value="EKE28554.1"/>
    <property type="molecule type" value="Genomic_DNA"/>
</dbReference>
<gene>
    <name evidence="2" type="ORF">ACD_3C00046G0007</name>
</gene>
<keyword evidence="1" id="KW-0812">Transmembrane</keyword>
<evidence type="ECO:0000313" key="2">
    <source>
        <dbReference type="EMBL" id="EKE28554.1"/>
    </source>
</evidence>
<reference evidence="2" key="1">
    <citation type="journal article" date="2012" name="Science">
        <title>Fermentation, hydrogen, and sulfur metabolism in multiple uncultivated bacterial phyla.</title>
        <authorList>
            <person name="Wrighton K.C."/>
            <person name="Thomas B.C."/>
            <person name="Sharon I."/>
            <person name="Miller C.S."/>
            <person name="Castelle C.J."/>
            <person name="VerBerkmoes N.C."/>
            <person name="Wilkins M.J."/>
            <person name="Hettich R.L."/>
            <person name="Lipton M.S."/>
            <person name="Williams K.H."/>
            <person name="Long P.E."/>
            <person name="Banfield J.F."/>
        </authorList>
    </citation>
    <scope>NUCLEOTIDE SEQUENCE [LARGE SCALE GENOMIC DNA]</scope>
</reference>
<proteinExistence type="predicted"/>
<sequence length="81" mass="9953">MNELEELWEMIKEEHQGKWLMKLWLFLFVFFWIILFSSKSKFPDIWASAFAGLGIMFLALWIIINWTYVLVRFIKQSFKTR</sequence>
<feature type="transmembrane region" description="Helical" evidence="1">
    <location>
        <begin position="45"/>
        <end position="71"/>
    </location>
</feature>
<dbReference type="AlphaFoldDB" id="K2GE90"/>
<name>K2GE90_9BACT</name>
<accession>K2GE90</accession>
<protein>
    <submittedName>
        <fullName evidence="2">Uncharacterized protein</fullName>
    </submittedName>
</protein>
<feature type="transmembrane region" description="Helical" evidence="1">
    <location>
        <begin position="20"/>
        <end position="39"/>
    </location>
</feature>